<sequence>MIPPWRRLVFYGCIASAQLQFPSLLDATIDDLRGGLDAGAFSSVDLVNAYIGRISDASSLNAVTELNPKALEIAAEVDRERAQGKVRGPLHGIPILIKNNIASVENNNTAGSLALLGATSRDAFVVTRLRAAGAVILGKAGLSQWANFRSSNSSNGWSAHGGQVYGAYVQNQDPSGSSSGCGVAAALGLAAVCIGTETDGSIASPAQRNGVVGIKPSVGLTSRDLVIPISEHQDTIGPLAATVKSAAYVLQAIAGQDPNDNYTSAIPNSIPTLPDYVAACQEDALSDARLGVPSNVLELFLEFDASRQVEVDAFTSALDTMRRAGAEVVENTNFTELNAWANSSAEGVVLRADFVTNLASYLSKLTSNPNNITSLADVSRFTKTVAPGPEEFPSRNTATWDQALDPQSGFGNTDPRFFPFLQENLFLGGEGGLLGALERHQLDAIVLPTSFAPGFAAIVGAPLVTLPLGFYPANTPRVMNRRGNLVDTAPNVPFGLSFLGRRFDEAKLIGFAFAFEQLTKVRGTVKPFLIPATEIRRGDL</sequence>
<keyword evidence="1" id="KW-0812">Transmembrane</keyword>
<dbReference type="PANTHER" id="PTHR42678">
    <property type="entry name" value="AMIDASE"/>
    <property type="match status" value="1"/>
</dbReference>
<feature type="transmembrane region" description="Helical" evidence="1">
    <location>
        <begin position="451"/>
        <end position="473"/>
    </location>
</feature>
<feature type="domain" description="Amidase" evidence="2">
    <location>
        <begin position="45"/>
        <end position="373"/>
    </location>
</feature>
<proteinExistence type="predicted"/>
<dbReference type="SUPFAM" id="SSF75304">
    <property type="entry name" value="Amidase signature (AS) enzymes"/>
    <property type="match status" value="1"/>
</dbReference>
<gene>
    <name evidence="3" type="ORF">B0T14DRAFT_528904</name>
</gene>
<dbReference type="EMBL" id="JAULSU010000006">
    <property type="protein sequence ID" value="KAK0614693.1"/>
    <property type="molecule type" value="Genomic_DNA"/>
</dbReference>
<dbReference type="InterPro" id="IPR036928">
    <property type="entry name" value="AS_sf"/>
</dbReference>
<evidence type="ECO:0000313" key="4">
    <source>
        <dbReference type="Proteomes" id="UP001175000"/>
    </source>
</evidence>
<accession>A0AA40BV09</accession>
<keyword evidence="1" id="KW-1133">Transmembrane helix</keyword>
<dbReference type="Pfam" id="PF01425">
    <property type="entry name" value="Amidase"/>
    <property type="match status" value="1"/>
</dbReference>
<evidence type="ECO:0000256" key="1">
    <source>
        <dbReference type="SAM" id="Phobius"/>
    </source>
</evidence>
<dbReference type="PANTHER" id="PTHR42678:SF34">
    <property type="entry name" value="OS04G0183300 PROTEIN"/>
    <property type="match status" value="1"/>
</dbReference>
<dbReference type="AlphaFoldDB" id="A0AA40BV09"/>
<protein>
    <submittedName>
        <fullName evidence="3">Amidase</fullName>
    </submittedName>
</protein>
<keyword evidence="4" id="KW-1185">Reference proteome</keyword>
<name>A0AA40BV09_9PEZI</name>
<dbReference type="Proteomes" id="UP001175000">
    <property type="component" value="Unassembled WGS sequence"/>
</dbReference>
<comment type="caution">
    <text evidence="3">The sequence shown here is derived from an EMBL/GenBank/DDBJ whole genome shotgun (WGS) entry which is preliminary data.</text>
</comment>
<organism evidence="3 4">
    <name type="scientific">Immersiella caudata</name>
    <dbReference type="NCBI Taxonomy" id="314043"/>
    <lineage>
        <taxon>Eukaryota</taxon>
        <taxon>Fungi</taxon>
        <taxon>Dikarya</taxon>
        <taxon>Ascomycota</taxon>
        <taxon>Pezizomycotina</taxon>
        <taxon>Sordariomycetes</taxon>
        <taxon>Sordariomycetidae</taxon>
        <taxon>Sordariales</taxon>
        <taxon>Lasiosphaeriaceae</taxon>
        <taxon>Immersiella</taxon>
    </lineage>
</organism>
<evidence type="ECO:0000259" key="2">
    <source>
        <dbReference type="Pfam" id="PF01425"/>
    </source>
</evidence>
<dbReference type="Gene3D" id="3.90.1300.10">
    <property type="entry name" value="Amidase signature (AS) domain"/>
    <property type="match status" value="1"/>
</dbReference>
<dbReference type="InterPro" id="IPR023631">
    <property type="entry name" value="Amidase_dom"/>
</dbReference>
<evidence type="ECO:0000313" key="3">
    <source>
        <dbReference type="EMBL" id="KAK0614693.1"/>
    </source>
</evidence>
<keyword evidence="1" id="KW-0472">Membrane</keyword>
<reference evidence="3" key="1">
    <citation type="submission" date="2023-06" db="EMBL/GenBank/DDBJ databases">
        <title>Genome-scale phylogeny and comparative genomics of the fungal order Sordariales.</title>
        <authorList>
            <consortium name="Lawrence Berkeley National Laboratory"/>
            <person name="Hensen N."/>
            <person name="Bonometti L."/>
            <person name="Westerberg I."/>
            <person name="Brannstrom I.O."/>
            <person name="Guillou S."/>
            <person name="Cros-Aarteil S."/>
            <person name="Calhoun S."/>
            <person name="Haridas S."/>
            <person name="Kuo A."/>
            <person name="Mondo S."/>
            <person name="Pangilinan J."/>
            <person name="Riley R."/>
            <person name="Labutti K."/>
            <person name="Andreopoulos B."/>
            <person name="Lipzen A."/>
            <person name="Chen C."/>
            <person name="Yanf M."/>
            <person name="Daum C."/>
            <person name="Ng V."/>
            <person name="Clum A."/>
            <person name="Steindorff A."/>
            <person name="Ohm R."/>
            <person name="Martin F."/>
            <person name="Silar P."/>
            <person name="Natvig D."/>
            <person name="Lalanne C."/>
            <person name="Gautier V."/>
            <person name="Ament-Velasquez S.L."/>
            <person name="Kruys A."/>
            <person name="Hutchinson M.I."/>
            <person name="Powell A.J."/>
            <person name="Barry K."/>
            <person name="Miller A.N."/>
            <person name="Grigoriev I.V."/>
            <person name="Debuchy R."/>
            <person name="Gladieux P."/>
            <person name="Thoren M.H."/>
            <person name="Johannesson H."/>
        </authorList>
    </citation>
    <scope>NUCLEOTIDE SEQUENCE</scope>
    <source>
        <strain evidence="3">CBS 606.72</strain>
    </source>
</reference>